<feature type="compositionally biased region" description="Gly residues" evidence="1">
    <location>
        <begin position="98"/>
        <end position="107"/>
    </location>
</feature>
<feature type="transmembrane region" description="Helical" evidence="2">
    <location>
        <begin position="20"/>
        <end position="39"/>
    </location>
</feature>
<organism evidence="3 4">
    <name type="scientific">Microbacterium invictum</name>
    <dbReference type="NCBI Taxonomy" id="515415"/>
    <lineage>
        <taxon>Bacteria</taxon>
        <taxon>Bacillati</taxon>
        <taxon>Actinomycetota</taxon>
        <taxon>Actinomycetes</taxon>
        <taxon>Micrococcales</taxon>
        <taxon>Microbacteriaceae</taxon>
        <taxon>Microbacterium</taxon>
    </lineage>
</organism>
<feature type="compositionally biased region" description="Basic and acidic residues" evidence="1">
    <location>
        <begin position="111"/>
        <end position="124"/>
    </location>
</feature>
<evidence type="ECO:0000256" key="1">
    <source>
        <dbReference type="SAM" id="MobiDB-lite"/>
    </source>
</evidence>
<name>A0AA40SR07_9MICO</name>
<dbReference type="Proteomes" id="UP000549113">
    <property type="component" value="Unassembled WGS sequence"/>
</dbReference>
<evidence type="ECO:0000313" key="3">
    <source>
        <dbReference type="EMBL" id="MBB4140724.1"/>
    </source>
</evidence>
<dbReference type="RefSeq" id="WP_241740157.1">
    <property type="nucleotide sequence ID" value="NZ_BAABCO010000004.1"/>
</dbReference>
<keyword evidence="2" id="KW-0812">Transmembrane</keyword>
<keyword evidence="2" id="KW-0472">Membrane</keyword>
<protein>
    <recommendedName>
        <fullName evidence="5">Amino acid transporter</fullName>
    </recommendedName>
</protein>
<accession>A0AA40SR07</accession>
<gene>
    <name evidence="3" type="ORF">BKA10_002518</name>
</gene>
<comment type="caution">
    <text evidence="3">The sequence shown here is derived from an EMBL/GenBank/DDBJ whole genome shotgun (WGS) entry which is preliminary data.</text>
</comment>
<proteinExistence type="predicted"/>
<sequence length="124" mass="12611">MTEPRPTRRDLMKPVQLLGFAFAAAVFGGVIALISMGFFQDLTGAQREHVIIVALVVAGISFIATLVIMALLILAVDPAQLEKPVDRPVLLPDEDTSGGAGAAGGSNGARDAGDADDKGGPAAG</sequence>
<reference evidence="3 4" key="1">
    <citation type="submission" date="2020-08" db="EMBL/GenBank/DDBJ databases">
        <title>Sequencing the genomes of 1000 actinobacteria strains.</title>
        <authorList>
            <person name="Klenk H.-P."/>
        </authorList>
    </citation>
    <scope>NUCLEOTIDE SEQUENCE [LARGE SCALE GENOMIC DNA]</scope>
    <source>
        <strain evidence="3 4">DSM 19600</strain>
    </source>
</reference>
<dbReference type="EMBL" id="JACIFH010000001">
    <property type="protein sequence ID" value="MBB4140724.1"/>
    <property type="molecule type" value="Genomic_DNA"/>
</dbReference>
<evidence type="ECO:0008006" key="5">
    <source>
        <dbReference type="Google" id="ProtNLM"/>
    </source>
</evidence>
<dbReference type="AlphaFoldDB" id="A0AA40SR07"/>
<keyword evidence="4" id="KW-1185">Reference proteome</keyword>
<evidence type="ECO:0000256" key="2">
    <source>
        <dbReference type="SAM" id="Phobius"/>
    </source>
</evidence>
<keyword evidence="2" id="KW-1133">Transmembrane helix</keyword>
<feature type="transmembrane region" description="Helical" evidence="2">
    <location>
        <begin position="51"/>
        <end position="76"/>
    </location>
</feature>
<feature type="region of interest" description="Disordered" evidence="1">
    <location>
        <begin position="87"/>
        <end position="124"/>
    </location>
</feature>
<evidence type="ECO:0000313" key="4">
    <source>
        <dbReference type="Proteomes" id="UP000549113"/>
    </source>
</evidence>